<evidence type="ECO:0000256" key="11">
    <source>
        <dbReference type="ARBA" id="ARBA00022842"/>
    </source>
</evidence>
<keyword evidence="12 19" id="KW-1133">Transmembrane helix</keyword>
<evidence type="ECO:0000256" key="1">
    <source>
        <dbReference type="ARBA" id="ARBA00001946"/>
    </source>
</evidence>
<evidence type="ECO:0000256" key="6">
    <source>
        <dbReference type="ARBA" id="ARBA00015850"/>
    </source>
</evidence>
<dbReference type="OrthoDB" id="9794626at2"/>
<evidence type="ECO:0000256" key="13">
    <source>
        <dbReference type="ARBA" id="ARBA00023136"/>
    </source>
</evidence>
<dbReference type="InterPro" id="IPR003805">
    <property type="entry name" value="CobS"/>
</dbReference>
<evidence type="ECO:0000256" key="15">
    <source>
        <dbReference type="ARBA" id="ARBA00032605"/>
    </source>
</evidence>
<evidence type="ECO:0000256" key="10">
    <source>
        <dbReference type="ARBA" id="ARBA00022692"/>
    </source>
</evidence>
<evidence type="ECO:0000313" key="21">
    <source>
        <dbReference type="Proteomes" id="UP000199071"/>
    </source>
</evidence>
<evidence type="ECO:0000313" key="20">
    <source>
        <dbReference type="EMBL" id="SDB31940.1"/>
    </source>
</evidence>
<feature type="transmembrane region" description="Helical" evidence="19">
    <location>
        <begin position="75"/>
        <end position="93"/>
    </location>
</feature>
<dbReference type="GO" id="GO:0005886">
    <property type="term" value="C:plasma membrane"/>
    <property type="evidence" value="ECO:0007669"/>
    <property type="project" value="UniProtKB-SubCell"/>
</dbReference>
<dbReference type="AlphaFoldDB" id="A0A1G6CGG2"/>
<evidence type="ECO:0000256" key="14">
    <source>
        <dbReference type="ARBA" id="ARBA00025228"/>
    </source>
</evidence>
<evidence type="ECO:0000256" key="3">
    <source>
        <dbReference type="ARBA" id="ARBA00004663"/>
    </source>
</evidence>
<comment type="catalytic activity">
    <reaction evidence="17 19">
        <text>alpha-ribazole + adenosylcob(III)inamide-GDP = adenosylcob(III)alamin + GMP + H(+)</text>
        <dbReference type="Rhea" id="RHEA:16049"/>
        <dbReference type="ChEBI" id="CHEBI:10329"/>
        <dbReference type="ChEBI" id="CHEBI:15378"/>
        <dbReference type="ChEBI" id="CHEBI:18408"/>
        <dbReference type="ChEBI" id="CHEBI:58115"/>
        <dbReference type="ChEBI" id="CHEBI:60487"/>
        <dbReference type="EC" id="2.7.8.26"/>
    </reaction>
</comment>
<sequence>MTADNRLRAQAASLADDLVASLAFLTRFPLGWLGAEPSGRPDFRRSSRMFPVVGALVGLVAGIVIVVGASLGAPSLVAVALAVAATMLATGGLHEDGLSDTFDGFGGGATPERKLEIMRDSRIGSHGAAALVFSILIRTAALGALMAAGPWRAALALVAAEAVSRAAMMRVWHDLPAARTDGLAHDTGPPDASAMLTAQAVALVIALIAVWPALGLLPAIAGILLSLAGTYILILYARSQIGGRTGDTLGACQQIAVVLFLVGVASAI</sequence>
<organism evidence="20 21">
    <name type="scientific">Bauldia litoralis</name>
    <dbReference type="NCBI Taxonomy" id="665467"/>
    <lineage>
        <taxon>Bacteria</taxon>
        <taxon>Pseudomonadati</taxon>
        <taxon>Pseudomonadota</taxon>
        <taxon>Alphaproteobacteria</taxon>
        <taxon>Hyphomicrobiales</taxon>
        <taxon>Kaistiaceae</taxon>
        <taxon>Bauldia</taxon>
    </lineage>
</organism>
<evidence type="ECO:0000256" key="18">
    <source>
        <dbReference type="ARBA" id="ARBA00049504"/>
    </source>
</evidence>
<dbReference type="Proteomes" id="UP000199071">
    <property type="component" value="Unassembled WGS sequence"/>
</dbReference>
<feature type="transmembrane region" description="Helical" evidence="19">
    <location>
        <begin position="217"/>
        <end position="237"/>
    </location>
</feature>
<keyword evidence="11 19" id="KW-0460">Magnesium</keyword>
<protein>
    <recommendedName>
        <fullName evidence="6 19">Adenosylcobinamide-GDP ribazoletransferase</fullName>
        <ecNumber evidence="5 19">2.7.8.26</ecNumber>
    </recommendedName>
    <alternativeName>
        <fullName evidence="16 19">Cobalamin synthase</fullName>
    </alternativeName>
    <alternativeName>
        <fullName evidence="15 19">Cobalamin-5'-phosphate synthase</fullName>
    </alternativeName>
</protein>
<comment type="cofactor">
    <cofactor evidence="1 19">
        <name>Mg(2+)</name>
        <dbReference type="ChEBI" id="CHEBI:18420"/>
    </cofactor>
</comment>
<reference evidence="20 21" key="1">
    <citation type="submission" date="2016-10" db="EMBL/GenBank/DDBJ databases">
        <authorList>
            <person name="de Groot N.N."/>
        </authorList>
    </citation>
    <scope>NUCLEOTIDE SEQUENCE [LARGE SCALE GENOMIC DNA]</scope>
    <source>
        <strain evidence="20 21">ATCC 35022</strain>
    </source>
</reference>
<keyword evidence="13 19" id="KW-0472">Membrane</keyword>
<evidence type="ECO:0000256" key="16">
    <source>
        <dbReference type="ARBA" id="ARBA00032853"/>
    </source>
</evidence>
<dbReference type="GO" id="GO:0009236">
    <property type="term" value="P:cobalamin biosynthetic process"/>
    <property type="evidence" value="ECO:0007669"/>
    <property type="project" value="UniProtKB-UniRule"/>
</dbReference>
<evidence type="ECO:0000256" key="19">
    <source>
        <dbReference type="HAMAP-Rule" id="MF_00719"/>
    </source>
</evidence>
<dbReference type="GO" id="GO:0008818">
    <property type="term" value="F:cobalamin 5'-phosphate synthase activity"/>
    <property type="evidence" value="ECO:0007669"/>
    <property type="project" value="UniProtKB-UniRule"/>
</dbReference>
<dbReference type="EMBL" id="FMXQ01000004">
    <property type="protein sequence ID" value="SDB31940.1"/>
    <property type="molecule type" value="Genomic_DNA"/>
</dbReference>
<dbReference type="PANTHER" id="PTHR34148">
    <property type="entry name" value="ADENOSYLCOBINAMIDE-GDP RIBAZOLETRANSFERASE"/>
    <property type="match status" value="1"/>
</dbReference>
<dbReference type="EC" id="2.7.8.26" evidence="5 19"/>
<feature type="transmembrane region" description="Helical" evidence="19">
    <location>
        <begin position="123"/>
        <end position="147"/>
    </location>
</feature>
<keyword evidence="10 19" id="KW-0812">Transmembrane</keyword>
<keyword evidence="9 19" id="KW-0808">Transferase</keyword>
<gene>
    <name evidence="19" type="primary">cobS</name>
    <name evidence="20" type="ORF">SAMN02982931_02467</name>
</gene>
<comment type="catalytic activity">
    <reaction evidence="18 19">
        <text>alpha-ribazole 5'-phosphate + adenosylcob(III)inamide-GDP = adenosylcob(III)alamin 5'-phosphate + GMP + H(+)</text>
        <dbReference type="Rhea" id="RHEA:23560"/>
        <dbReference type="ChEBI" id="CHEBI:15378"/>
        <dbReference type="ChEBI" id="CHEBI:57918"/>
        <dbReference type="ChEBI" id="CHEBI:58115"/>
        <dbReference type="ChEBI" id="CHEBI:60487"/>
        <dbReference type="ChEBI" id="CHEBI:60493"/>
        <dbReference type="EC" id="2.7.8.26"/>
    </reaction>
</comment>
<evidence type="ECO:0000256" key="12">
    <source>
        <dbReference type="ARBA" id="ARBA00022989"/>
    </source>
</evidence>
<dbReference type="Pfam" id="PF02654">
    <property type="entry name" value="CobS"/>
    <property type="match status" value="1"/>
</dbReference>
<dbReference type="RefSeq" id="WP_090876713.1">
    <property type="nucleotide sequence ID" value="NZ_FMXQ01000004.1"/>
</dbReference>
<evidence type="ECO:0000256" key="17">
    <source>
        <dbReference type="ARBA" id="ARBA00048623"/>
    </source>
</evidence>
<comment type="subcellular location">
    <subcellularLocation>
        <location evidence="2 19">Cell membrane</location>
        <topology evidence="2 19">Multi-pass membrane protein</topology>
    </subcellularLocation>
</comment>
<dbReference type="HAMAP" id="MF_00719">
    <property type="entry name" value="CobS"/>
    <property type="match status" value="1"/>
</dbReference>
<keyword evidence="7 19" id="KW-1003">Cell membrane</keyword>
<proteinExistence type="inferred from homology"/>
<accession>A0A1G6CGG2</accession>
<keyword evidence="8 19" id="KW-0169">Cobalamin biosynthesis</keyword>
<evidence type="ECO:0000256" key="2">
    <source>
        <dbReference type="ARBA" id="ARBA00004651"/>
    </source>
</evidence>
<dbReference type="PANTHER" id="PTHR34148:SF1">
    <property type="entry name" value="ADENOSYLCOBINAMIDE-GDP RIBAZOLETRANSFERASE"/>
    <property type="match status" value="1"/>
</dbReference>
<evidence type="ECO:0000256" key="5">
    <source>
        <dbReference type="ARBA" id="ARBA00013200"/>
    </source>
</evidence>
<keyword evidence="21" id="KW-1185">Reference proteome</keyword>
<evidence type="ECO:0000256" key="8">
    <source>
        <dbReference type="ARBA" id="ARBA00022573"/>
    </source>
</evidence>
<name>A0A1G6CGG2_9HYPH</name>
<dbReference type="GO" id="GO:0051073">
    <property type="term" value="F:adenosylcobinamide-GDP ribazoletransferase activity"/>
    <property type="evidence" value="ECO:0007669"/>
    <property type="project" value="UniProtKB-UniRule"/>
</dbReference>
<evidence type="ECO:0000256" key="4">
    <source>
        <dbReference type="ARBA" id="ARBA00010561"/>
    </source>
</evidence>
<comment type="pathway">
    <text evidence="3 19">Cofactor biosynthesis; adenosylcobalamin biosynthesis; adenosylcobalamin from cob(II)yrinate a,c-diamide: step 7/7.</text>
</comment>
<comment type="similarity">
    <text evidence="4 19">Belongs to the CobS family.</text>
</comment>
<feature type="transmembrane region" description="Helical" evidence="19">
    <location>
        <begin position="49"/>
        <end position="69"/>
    </location>
</feature>
<dbReference type="STRING" id="665467.SAMN02982931_02467"/>
<evidence type="ECO:0000256" key="9">
    <source>
        <dbReference type="ARBA" id="ARBA00022679"/>
    </source>
</evidence>
<comment type="function">
    <text evidence="14 19">Joins adenosylcobinamide-GDP and alpha-ribazole to generate adenosylcobalamin (Ado-cobalamin). Also synthesizes adenosylcobalamin 5'-phosphate from adenosylcobinamide-GDP and alpha-ribazole 5'-phosphate.</text>
</comment>
<evidence type="ECO:0000256" key="7">
    <source>
        <dbReference type="ARBA" id="ARBA00022475"/>
    </source>
</evidence>
<dbReference type="UniPathway" id="UPA00148">
    <property type="reaction ID" value="UER00238"/>
</dbReference>